<evidence type="ECO:0000313" key="2">
    <source>
        <dbReference type="EMBL" id="PRX18359.1"/>
    </source>
</evidence>
<keyword evidence="2" id="KW-0032">Aminotransferase</keyword>
<keyword evidence="2" id="KW-0808">Transferase</keyword>
<dbReference type="GO" id="GO:0016829">
    <property type="term" value="F:lyase activity"/>
    <property type="evidence" value="ECO:0007669"/>
    <property type="project" value="UniProtKB-KW"/>
</dbReference>
<gene>
    <name evidence="2" type="ORF">CLV67_113193</name>
</gene>
<dbReference type="Pfam" id="PF01063">
    <property type="entry name" value="Aminotran_4"/>
    <property type="match status" value="1"/>
</dbReference>
<dbReference type="EMBL" id="PVMZ01000013">
    <property type="protein sequence ID" value="PRX18359.1"/>
    <property type="molecule type" value="Genomic_DNA"/>
</dbReference>
<dbReference type="InterPro" id="IPR036038">
    <property type="entry name" value="Aminotransferase-like"/>
</dbReference>
<dbReference type="RefSeq" id="WP_106324061.1">
    <property type="nucleotide sequence ID" value="NZ_BOMO01000102.1"/>
</dbReference>
<keyword evidence="2" id="KW-0456">Lyase</keyword>
<reference evidence="2 3" key="1">
    <citation type="submission" date="2018-03" db="EMBL/GenBank/DDBJ databases">
        <title>Genomic Encyclopedia of Archaeal and Bacterial Type Strains, Phase II (KMG-II): from individual species to whole genera.</title>
        <authorList>
            <person name="Goeker M."/>
        </authorList>
    </citation>
    <scope>NUCLEOTIDE SEQUENCE [LARGE SCALE GENOMIC DNA]</scope>
    <source>
        <strain evidence="2 3">DSM 43146</strain>
    </source>
</reference>
<dbReference type="PANTHER" id="PTHR42743:SF13">
    <property type="entry name" value="P-LOOP CONTAINING NUCLEOSIDE TRIPHOSPHATE HYDROLASE PROTEIN"/>
    <property type="match status" value="1"/>
</dbReference>
<comment type="similarity">
    <text evidence="1">Belongs to the class-IV pyridoxal-phosphate-dependent aminotransferase family.</text>
</comment>
<keyword evidence="3" id="KW-1185">Reference proteome</keyword>
<protein>
    <submittedName>
        <fullName evidence="2">Branched-subunit amino acid aminotransferase/4-amino-4-deoxychorismate lyase</fullName>
    </submittedName>
</protein>
<dbReference type="AlphaFoldDB" id="A0A2T0K6K1"/>
<organism evidence="2 3">
    <name type="scientific">Actinoplanes italicus</name>
    <dbReference type="NCBI Taxonomy" id="113567"/>
    <lineage>
        <taxon>Bacteria</taxon>
        <taxon>Bacillati</taxon>
        <taxon>Actinomycetota</taxon>
        <taxon>Actinomycetes</taxon>
        <taxon>Micromonosporales</taxon>
        <taxon>Micromonosporaceae</taxon>
        <taxon>Actinoplanes</taxon>
    </lineage>
</organism>
<dbReference type="Proteomes" id="UP000239415">
    <property type="component" value="Unassembled WGS sequence"/>
</dbReference>
<dbReference type="Gene3D" id="3.20.10.10">
    <property type="entry name" value="D-amino Acid Aminotransferase, subunit A, domain 2"/>
    <property type="match status" value="1"/>
</dbReference>
<accession>A0A2T0K6K1</accession>
<dbReference type="InterPro" id="IPR043131">
    <property type="entry name" value="BCAT-like_N"/>
</dbReference>
<dbReference type="InterPro" id="IPR043132">
    <property type="entry name" value="BCAT-like_C"/>
</dbReference>
<evidence type="ECO:0000256" key="1">
    <source>
        <dbReference type="ARBA" id="ARBA00009320"/>
    </source>
</evidence>
<proteinExistence type="inferred from homology"/>
<dbReference type="PANTHER" id="PTHR42743">
    <property type="entry name" value="AMINO-ACID AMINOTRANSFERASE"/>
    <property type="match status" value="1"/>
</dbReference>
<dbReference type="GO" id="GO:0046394">
    <property type="term" value="P:carboxylic acid biosynthetic process"/>
    <property type="evidence" value="ECO:0007669"/>
    <property type="project" value="UniProtKB-ARBA"/>
</dbReference>
<dbReference type="NCBIfam" id="NF006734">
    <property type="entry name" value="PRK09266.1"/>
    <property type="match status" value="1"/>
</dbReference>
<comment type="caution">
    <text evidence="2">The sequence shown here is derived from an EMBL/GenBank/DDBJ whole genome shotgun (WGS) entry which is preliminary data.</text>
</comment>
<sequence>MTRVQINGEPATTEVLHRAATQGYGHYTSMQVRGRAVPGLSRHLDRLRAGSAVLFPDAEPPAGLPALIARALGDLDDASVRVTVLPHPDDRTRTDVMVSVSEPVDDTPRPPLRVRTVAFERDLATLKHMGTLGQTFHRLQAQRDGFDDVLLTARDGALAEGSVWNVAFWDGERVVWPDAPLLDGIVMQLLRDGLREIGVPDTTRRLTAGSLREMTAAAATNSHCPAQPIGTIDDVAFPRNEILTGLLSRAWKQVVREPLR</sequence>
<dbReference type="GO" id="GO:0008483">
    <property type="term" value="F:transaminase activity"/>
    <property type="evidence" value="ECO:0007669"/>
    <property type="project" value="UniProtKB-KW"/>
</dbReference>
<dbReference type="InterPro" id="IPR001544">
    <property type="entry name" value="Aminotrans_IV"/>
</dbReference>
<dbReference type="InterPro" id="IPR050571">
    <property type="entry name" value="Class-IV_PLP-Dep_Aminotrnsfr"/>
</dbReference>
<dbReference type="SUPFAM" id="SSF56752">
    <property type="entry name" value="D-aminoacid aminotransferase-like PLP-dependent enzymes"/>
    <property type="match status" value="1"/>
</dbReference>
<evidence type="ECO:0000313" key="3">
    <source>
        <dbReference type="Proteomes" id="UP000239415"/>
    </source>
</evidence>
<dbReference type="Gene3D" id="3.30.470.10">
    <property type="match status" value="1"/>
</dbReference>
<dbReference type="OrthoDB" id="8912228at2"/>
<name>A0A2T0K6K1_9ACTN</name>